<accession>A0AA38JHS4</accession>
<protein>
    <submittedName>
        <fullName evidence="2">Uncharacterized protein</fullName>
    </submittedName>
</protein>
<dbReference type="Proteomes" id="UP001176059">
    <property type="component" value="Unassembled WGS sequence"/>
</dbReference>
<dbReference type="AlphaFoldDB" id="A0AA38JHS4"/>
<dbReference type="EMBL" id="JANVFO010000009">
    <property type="protein sequence ID" value="KAJ3735429.1"/>
    <property type="molecule type" value="Genomic_DNA"/>
</dbReference>
<feature type="transmembrane region" description="Helical" evidence="1">
    <location>
        <begin position="29"/>
        <end position="48"/>
    </location>
</feature>
<sequence>MLEVRPFIFVALVIFLLLPLLRPRARITYLFYSITTTFFCSSSLFVYACYCACACTCAHSCTQG</sequence>
<evidence type="ECO:0000256" key="1">
    <source>
        <dbReference type="SAM" id="Phobius"/>
    </source>
</evidence>
<name>A0AA38JHS4_9AGAR</name>
<keyword evidence="1" id="KW-1133">Transmembrane helix</keyword>
<feature type="transmembrane region" description="Helical" evidence="1">
    <location>
        <begin position="6"/>
        <end position="22"/>
    </location>
</feature>
<reference evidence="2" key="1">
    <citation type="submission" date="2022-08" db="EMBL/GenBank/DDBJ databases">
        <authorList>
            <consortium name="DOE Joint Genome Institute"/>
            <person name="Min B."/>
            <person name="Sierra-Patev S."/>
            <person name="Naranjo-Ortiz M."/>
            <person name="Looney B."/>
            <person name="Konkel Z."/>
            <person name="Slot J.C."/>
            <person name="Sakamoto Y."/>
            <person name="Steenwyk J.L."/>
            <person name="Rokas A."/>
            <person name="Carro J."/>
            <person name="Camarero S."/>
            <person name="Ferreira P."/>
            <person name="Molpeceres G."/>
            <person name="Ruiz-duenas F.J."/>
            <person name="Serrano A."/>
            <person name="Henrissat B."/>
            <person name="Drula E."/>
            <person name="Hughes K.W."/>
            <person name="Mata J.L."/>
            <person name="Ishikawa N.K."/>
            <person name="Vargas-Isla R."/>
            <person name="Ushijima S."/>
            <person name="Smith C.A."/>
            <person name="Ahrendt S."/>
            <person name="Andreopoulos W."/>
            <person name="He G."/>
            <person name="LaButti K."/>
            <person name="Lipzen A."/>
            <person name="Ng V."/>
            <person name="Riley R."/>
            <person name="Sandor L."/>
            <person name="Barry K."/>
            <person name="Martinez A.T."/>
            <person name="Xiao Y."/>
            <person name="Gibbons J.G."/>
            <person name="Terashima K."/>
            <person name="Hibbett D.S."/>
            <person name="Grigoriev I.V."/>
        </authorList>
    </citation>
    <scope>NUCLEOTIDE SEQUENCE</scope>
    <source>
        <strain evidence="2">ET3784</strain>
    </source>
</reference>
<evidence type="ECO:0000313" key="2">
    <source>
        <dbReference type="EMBL" id="KAJ3735429.1"/>
    </source>
</evidence>
<keyword evidence="1" id="KW-0472">Membrane</keyword>
<organism evidence="2 3">
    <name type="scientific">Lentinula guzmanii</name>
    <dbReference type="NCBI Taxonomy" id="2804957"/>
    <lineage>
        <taxon>Eukaryota</taxon>
        <taxon>Fungi</taxon>
        <taxon>Dikarya</taxon>
        <taxon>Basidiomycota</taxon>
        <taxon>Agaricomycotina</taxon>
        <taxon>Agaricomycetes</taxon>
        <taxon>Agaricomycetidae</taxon>
        <taxon>Agaricales</taxon>
        <taxon>Marasmiineae</taxon>
        <taxon>Omphalotaceae</taxon>
        <taxon>Lentinula</taxon>
    </lineage>
</organism>
<keyword evidence="1" id="KW-0812">Transmembrane</keyword>
<gene>
    <name evidence="2" type="ORF">DFJ43DRAFT_1057465</name>
</gene>
<comment type="caution">
    <text evidence="2">The sequence shown here is derived from an EMBL/GenBank/DDBJ whole genome shotgun (WGS) entry which is preliminary data.</text>
</comment>
<keyword evidence="3" id="KW-1185">Reference proteome</keyword>
<reference evidence="2" key="2">
    <citation type="journal article" date="2023" name="Proc. Natl. Acad. Sci. U.S.A.">
        <title>A global phylogenomic analysis of the shiitake genus Lentinula.</title>
        <authorList>
            <person name="Sierra-Patev S."/>
            <person name="Min B."/>
            <person name="Naranjo-Ortiz M."/>
            <person name="Looney B."/>
            <person name="Konkel Z."/>
            <person name="Slot J.C."/>
            <person name="Sakamoto Y."/>
            <person name="Steenwyk J.L."/>
            <person name="Rokas A."/>
            <person name="Carro J."/>
            <person name="Camarero S."/>
            <person name="Ferreira P."/>
            <person name="Molpeceres G."/>
            <person name="Ruiz-Duenas F.J."/>
            <person name="Serrano A."/>
            <person name="Henrissat B."/>
            <person name="Drula E."/>
            <person name="Hughes K.W."/>
            <person name="Mata J.L."/>
            <person name="Ishikawa N.K."/>
            <person name="Vargas-Isla R."/>
            <person name="Ushijima S."/>
            <person name="Smith C.A."/>
            <person name="Donoghue J."/>
            <person name="Ahrendt S."/>
            <person name="Andreopoulos W."/>
            <person name="He G."/>
            <person name="LaButti K."/>
            <person name="Lipzen A."/>
            <person name="Ng V."/>
            <person name="Riley R."/>
            <person name="Sandor L."/>
            <person name="Barry K."/>
            <person name="Martinez A.T."/>
            <person name="Xiao Y."/>
            <person name="Gibbons J.G."/>
            <person name="Terashima K."/>
            <person name="Grigoriev I.V."/>
            <person name="Hibbett D."/>
        </authorList>
    </citation>
    <scope>NUCLEOTIDE SEQUENCE</scope>
    <source>
        <strain evidence="2">ET3784</strain>
    </source>
</reference>
<evidence type="ECO:0000313" key="3">
    <source>
        <dbReference type="Proteomes" id="UP001176059"/>
    </source>
</evidence>
<proteinExistence type="predicted"/>